<evidence type="ECO:0000256" key="1">
    <source>
        <dbReference type="SAM" id="SignalP"/>
    </source>
</evidence>
<feature type="chain" id="PRO_5002434134" description="G-protein coupled receptors family 1 profile domain-containing protein" evidence="1">
    <location>
        <begin position="19"/>
        <end position="95"/>
    </location>
</feature>
<dbReference type="EMBL" id="GBXM01021453">
    <property type="protein sequence ID" value="JAH87124.1"/>
    <property type="molecule type" value="Transcribed_RNA"/>
</dbReference>
<accession>A0A0E9W9P9</accession>
<organism evidence="2">
    <name type="scientific">Anguilla anguilla</name>
    <name type="common">European freshwater eel</name>
    <name type="synonym">Muraena anguilla</name>
    <dbReference type="NCBI Taxonomy" id="7936"/>
    <lineage>
        <taxon>Eukaryota</taxon>
        <taxon>Metazoa</taxon>
        <taxon>Chordata</taxon>
        <taxon>Craniata</taxon>
        <taxon>Vertebrata</taxon>
        <taxon>Euteleostomi</taxon>
        <taxon>Actinopterygii</taxon>
        <taxon>Neopterygii</taxon>
        <taxon>Teleostei</taxon>
        <taxon>Anguilliformes</taxon>
        <taxon>Anguillidae</taxon>
        <taxon>Anguilla</taxon>
    </lineage>
</organism>
<proteinExistence type="predicted"/>
<keyword evidence="1" id="KW-0732">Signal</keyword>
<dbReference type="AlphaFoldDB" id="A0A0E9W9P9"/>
<evidence type="ECO:0000313" key="2">
    <source>
        <dbReference type="EMBL" id="JAH87124.1"/>
    </source>
</evidence>
<sequence length="95" mass="11006">MLGITCFFMNLLVVWLQCKRHCSERACDTPVQYCFAFFPTLLICNLLYSINMQTNTLYHIHNTPGGFQRDTVLCRSQHKVGLTNVLLFCITSKRI</sequence>
<reference evidence="2" key="2">
    <citation type="journal article" date="2015" name="Fish Shellfish Immunol.">
        <title>Early steps in the European eel (Anguilla anguilla)-Vibrio vulnificus interaction in the gills: Role of the RtxA13 toxin.</title>
        <authorList>
            <person name="Callol A."/>
            <person name="Pajuelo D."/>
            <person name="Ebbesson L."/>
            <person name="Teles M."/>
            <person name="MacKenzie S."/>
            <person name="Amaro C."/>
        </authorList>
    </citation>
    <scope>NUCLEOTIDE SEQUENCE</scope>
</reference>
<protein>
    <recommendedName>
        <fullName evidence="3">G-protein coupled receptors family 1 profile domain-containing protein</fullName>
    </recommendedName>
</protein>
<feature type="signal peptide" evidence="1">
    <location>
        <begin position="1"/>
        <end position="18"/>
    </location>
</feature>
<evidence type="ECO:0008006" key="3">
    <source>
        <dbReference type="Google" id="ProtNLM"/>
    </source>
</evidence>
<name>A0A0E9W9P9_ANGAN</name>
<reference evidence="2" key="1">
    <citation type="submission" date="2014-11" db="EMBL/GenBank/DDBJ databases">
        <authorList>
            <person name="Amaro Gonzalez C."/>
        </authorList>
    </citation>
    <scope>NUCLEOTIDE SEQUENCE</scope>
</reference>